<dbReference type="EMBL" id="CP039381">
    <property type="protein sequence ID" value="QCT07801.1"/>
    <property type="molecule type" value="Genomic_DNA"/>
</dbReference>
<keyword evidence="2" id="KW-0472">Membrane</keyword>
<dbReference type="Proteomes" id="UP000301475">
    <property type="component" value="Chromosome"/>
</dbReference>
<feature type="compositionally biased region" description="Low complexity" evidence="1">
    <location>
        <begin position="172"/>
        <end position="188"/>
    </location>
</feature>
<feature type="transmembrane region" description="Helical" evidence="2">
    <location>
        <begin position="237"/>
        <end position="256"/>
    </location>
</feature>
<dbReference type="AlphaFoldDB" id="A0A4P8XXB1"/>
<dbReference type="InterPro" id="IPR008965">
    <property type="entry name" value="CBM2/CBM3_carb-bd_dom_sf"/>
</dbReference>
<evidence type="ECO:0000313" key="4">
    <source>
        <dbReference type="Proteomes" id="UP000301475"/>
    </source>
</evidence>
<dbReference type="RefSeq" id="WP_138157787.1">
    <property type="nucleotide sequence ID" value="NZ_CP039381.1"/>
</dbReference>
<dbReference type="SUPFAM" id="SSF49384">
    <property type="entry name" value="Carbohydrate-binding domain"/>
    <property type="match status" value="1"/>
</dbReference>
<evidence type="ECO:0000256" key="2">
    <source>
        <dbReference type="SAM" id="Phobius"/>
    </source>
</evidence>
<name>A0A4P8XXB1_9FIRM</name>
<feature type="region of interest" description="Disordered" evidence="1">
    <location>
        <begin position="165"/>
        <end position="227"/>
    </location>
</feature>
<accession>A0A4P8XXB1</accession>
<protein>
    <recommendedName>
        <fullName evidence="5">Cohesin domain-containing protein</fullName>
    </recommendedName>
</protein>
<dbReference type="GO" id="GO:0030246">
    <property type="term" value="F:carbohydrate binding"/>
    <property type="evidence" value="ECO:0007669"/>
    <property type="project" value="InterPro"/>
</dbReference>
<feature type="compositionally biased region" description="Polar residues" evidence="1">
    <location>
        <begin position="217"/>
        <end position="227"/>
    </location>
</feature>
<keyword evidence="4" id="KW-1185">Reference proteome</keyword>
<dbReference type="KEGG" id="ruj:E5Z56_10735"/>
<feature type="compositionally biased region" description="Polar residues" evidence="1">
    <location>
        <begin position="189"/>
        <end position="198"/>
    </location>
</feature>
<sequence>MKIYNYKKIFSIFLLTALLLLTVPITTLNTNASSKIDFSLSCDSVYKNRLFNVDLIVNGNANLSAFNVTITYDSESVEFRKVDSPDKAFDVKKKNSNGKVNAIVLCSYGYKFNGKAKIISFKFKSVDTGITDFGLAISDPVDNNGNKLSIGSVYGAEMKIEENKITSKRIKSNSSKSSGKSNNTSSKTYGSNNSTNGKADSVKVPKVNYVGGDNKESASTTSPMDNAYTDNSEPKSLFVMGILVTLGVLLFIYIVYNVGRANKENKDTKTEKDNNEEDT</sequence>
<keyword evidence="2" id="KW-0812">Transmembrane</keyword>
<organism evidence="3 4">
    <name type="scientific">Ruminococcus bovis</name>
    <dbReference type="NCBI Taxonomy" id="2564099"/>
    <lineage>
        <taxon>Bacteria</taxon>
        <taxon>Bacillati</taxon>
        <taxon>Bacillota</taxon>
        <taxon>Clostridia</taxon>
        <taxon>Eubacteriales</taxon>
        <taxon>Oscillospiraceae</taxon>
        <taxon>Ruminococcus</taxon>
    </lineage>
</organism>
<evidence type="ECO:0008006" key="5">
    <source>
        <dbReference type="Google" id="ProtNLM"/>
    </source>
</evidence>
<gene>
    <name evidence="3" type="ORF">E5Z56_10735</name>
</gene>
<evidence type="ECO:0000256" key="1">
    <source>
        <dbReference type="SAM" id="MobiDB-lite"/>
    </source>
</evidence>
<evidence type="ECO:0000313" key="3">
    <source>
        <dbReference type="EMBL" id="QCT07801.1"/>
    </source>
</evidence>
<reference evidence="3 4" key="1">
    <citation type="submission" date="2019-04" db="EMBL/GenBank/DDBJ databases">
        <authorList>
            <person name="Embree M."/>
            <person name="Gaffney J.R."/>
        </authorList>
    </citation>
    <scope>NUCLEOTIDE SEQUENCE [LARGE SCALE GENOMIC DNA]</scope>
    <source>
        <strain evidence="3 4">JE7A12</strain>
    </source>
</reference>
<dbReference type="Gene3D" id="2.60.40.680">
    <property type="match status" value="1"/>
</dbReference>
<proteinExistence type="predicted"/>
<keyword evidence="2" id="KW-1133">Transmembrane helix</keyword>